<keyword evidence="6 11" id="KW-0500">Molybdenum</keyword>
<accession>A0ABM8FKS7</accession>
<evidence type="ECO:0000256" key="11">
    <source>
        <dbReference type="RuleBase" id="RU365097"/>
    </source>
</evidence>
<feature type="domain" description="ABC transmembrane type-1" evidence="12">
    <location>
        <begin position="10"/>
        <end position="214"/>
    </location>
</feature>
<dbReference type="Proteomes" id="UP001321445">
    <property type="component" value="Chromosome"/>
</dbReference>
<dbReference type="Gene3D" id="1.10.3720.10">
    <property type="entry name" value="MetI-like"/>
    <property type="match status" value="1"/>
</dbReference>
<keyword evidence="8 10" id="KW-1133">Transmembrane helix</keyword>
<feature type="transmembrane region" description="Helical" evidence="10">
    <location>
        <begin position="199"/>
        <end position="217"/>
    </location>
</feature>
<keyword evidence="7 10" id="KW-0812">Transmembrane</keyword>
<dbReference type="EMBL" id="AP027370">
    <property type="protein sequence ID" value="BDY12919.1"/>
    <property type="molecule type" value="Genomic_DNA"/>
</dbReference>
<evidence type="ECO:0000256" key="7">
    <source>
        <dbReference type="ARBA" id="ARBA00022692"/>
    </source>
</evidence>
<dbReference type="Pfam" id="PF00528">
    <property type="entry name" value="BPD_transp_1"/>
    <property type="match status" value="1"/>
</dbReference>
<evidence type="ECO:0000256" key="1">
    <source>
        <dbReference type="ARBA" id="ARBA00002949"/>
    </source>
</evidence>
<feature type="transmembrane region" description="Helical" evidence="10">
    <location>
        <begin position="48"/>
        <end position="69"/>
    </location>
</feature>
<evidence type="ECO:0000313" key="14">
    <source>
        <dbReference type="EMBL" id="BDY13036.1"/>
    </source>
</evidence>
<dbReference type="InterPro" id="IPR000515">
    <property type="entry name" value="MetI-like"/>
</dbReference>
<evidence type="ECO:0000256" key="2">
    <source>
        <dbReference type="ARBA" id="ARBA00004651"/>
    </source>
</evidence>
<reference evidence="13 15" key="1">
    <citation type="submission" date="2023-03" db="EMBL/GenBank/DDBJ databases">
        <title>Description of Hydrogenimonas sp. ISO32.</title>
        <authorList>
            <person name="Mino S."/>
            <person name="Fukazawa S."/>
            <person name="Sawabe T."/>
        </authorList>
    </citation>
    <scope>NUCLEOTIDE SEQUENCE [LARGE SCALE GENOMIC DNA]</scope>
    <source>
        <strain evidence="13 15">ISO32</strain>
    </source>
</reference>
<comment type="caution">
    <text evidence="11">Lacks conserved residue(s) required for the propagation of feature annotation.</text>
</comment>
<keyword evidence="5 11" id="KW-1003">Cell membrane</keyword>
<evidence type="ECO:0000256" key="6">
    <source>
        <dbReference type="ARBA" id="ARBA00022505"/>
    </source>
</evidence>
<comment type="subcellular location">
    <subcellularLocation>
        <location evidence="2 10">Cell membrane</location>
        <topology evidence="2 10">Multi-pass membrane protein</topology>
    </subcellularLocation>
</comment>
<dbReference type="EMBL" id="AP027370">
    <property type="protein sequence ID" value="BDY13036.1"/>
    <property type="molecule type" value="Genomic_DNA"/>
</dbReference>
<comment type="similarity">
    <text evidence="3 11">Belongs to the binding-protein-dependent transport system permease family. CysTW subfamily.</text>
</comment>
<dbReference type="InterPro" id="IPR035906">
    <property type="entry name" value="MetI-like_sf"/>
</dbReference>
<dbReference type="PANTHER" id="PTHR30183">
    <property type="entry name" value="MOLYBDENUM TRANSPORT SYSTEM PERMEASE PROTEIN MODB"/>
    <property type="match status" value="1"/>
</dbReference>
<evidence type="ECO:0000313" key="15">
    <source>
        <dbReference type="Proteomes" id="UP001321445"/>
    </source>
</evidence>
<keyword evidence="15" id="KW-1185">Reference proteome</keyword>
<keyword evidence="4 10" id="KW-0813">Transport</keyword>
<name>A0ABM8FKS7_9BACT</name>
<evidence type="ECO:0000256" key="4">
    <source>
        <dbReference type="ARBA" id="ARBA00022448"/>
    </source>
</evidence>
<dbReference type="NCBIfam" id="TIGR02141">
    <property type="entry name" value="modB_ABC"/>
    <property type="match status" value="1"/>
</dbReference>
<dbReference type="InterPro" id="IPR011867">
    <property type="entry name" value="ModB_ABC"/>
</dbReference>
<organism evidence="13 15">
    <name type="scientific">Hydrogenimonas cancrithermarum</name>
    <dbReference type="NCBI Taxonomy" id="2993563"/>
    <lineage>
        <taxon>Bacteria</taxon>
        <taxon>Pseudomonadati</taxon>
        <taxon>Campylobacterota</taxon>
        <taxon>Epsilonproteobacteria</taxon>
        <taxon>Campylobacterales</taxon>
        <taxon>Hydrogenimonadaceae</taxon>
        <taxon>Hydrogenimonas</taxon>
    </lineage>
</organism>
<evidence type="ECO:0000313" key="13">
    <source>
        <dbReference type="EMBL" id="BDY12919.1"/>
    </source>
</evidence>
<evidence type="ECO:0000259" key="12">
    <source>
        <dbReference type="PROSITE" id="PS50928"/>
    </source>
</evidence>
<gene>
    <name evidence="13" type="ORF">HCR_12310</name>
    <name evidence="14" type="ORF">HCR_13480</name>
</gene>
<evidence type="ECO:0000256" key="5">
    <source>
        <dbReference type="ARBA" id="ARBA00022475"/>
    </source>
</evidence>
<protein>
    <recommendedName>
        <fullName evidence="11">Molybdenum transport system permease</fullName>
    </recommendedName>
</protein>
<evidence type="ECO:0000256" key="8">
    <source>
        <dbReference type="ARBA" id="ARBA00022989"/>
    </source>
</evidence>
<comment type="function">
    <text evidence="1 11">Part of the binding-protein-dependent transport system for molybdenum; probably responsible for the translocation of the substrate across the membrane.</text>
</comment>
<dbReference type="PROSITE" id="PS50928">
    <property type="entry name" value="ABC_TM1"/>
    <property type="match status" value="1"/>
</dbReference>
<evidence type="ECO:0000256" key="10">
    <source>
        <dbReference type="RuleBase" id="RU363032"/>
    </source>
</evidence>
<feature type="transmembrane region" description="Helical" evidence="10">
    <location>
        <begin position="12"/>
        <end position="36"/>
    </location>
</feature>
<dbReference type="SUPFAM" id="SSF161098">
    <property type="entry name" value="MetI-like"/>
    <property type="match status" value="1"/>
</dbReference>
<evidence type="ECO:0000256" key="3">
    <source>
        <dbReference type="ARBA" id="ARBA00007069"/>
    </source>
</evidence>
<dbReference type="CDD" id="cd06261">
    <property type="entry name" value="TM_PBP2"/>
    <property type="match status" value="1"/>
</dbReference>
<sequence length="225" mass="24831">MMDAQFWTTMALTFKLAVVTTIILLFIGVPLAYFLASTRSRFKPIIETVVSMPLVLPPTVLGFYLLVAFSSEHAFGKFCEEVLGFRLPFTFEGLVLGSAIFSLPFMVHPIQAGLQNLPKSLTEAAQMLGKSRTSILFRVLLPNIKPSLLTGIVITFAHTVGEFGVVLMIGGNIPGETRVASIAIYDEVEALNYDIANHYALILFAVTFSILLVVYLVNRSFMQKM</sequence>
<dbReference type="PANTHER" id="PTHR30183:SF8">
    <property type="entry name" value="MOLYBDENUM TRANSPORT SYSTEM PERMEASE"/>
    <property type="match status" value="1"/>
</dbReference>
<proteinExistence type="inferred from homology"/>
<keyword evidence="9 10" id="KW-0472">Membrane</keyword>
<evidence type="ECO:0000256" key="9">
    <source>
        <dbReference type="ARBA" id="ARBA00023136"/>
    </source>
</evidence>
<feature type="transmembrane region" description="Helical" evidence="10">
    <location>
        <begin position="148"/>
        <end position="169"/>
    </location>
</feature>